<dbReference type="AlphaFoldDB" id="A0A8B8Q7L6"/>
<protein>
    <submittedName>
        <fullName evidence="4">LOW QUALITY PROTEIN: pentatricopeptide repeat-containing protein At2g20540</fullName>
    </submittedName>
</protein>
<evidence type="ECO:0000313" key="3">
    <source>
        <dbReference type="Proteomes" id="UP000827889"/>
    </source>
</evidence>
<feature type="repeat" description="PPR" evidence="2">
    <location>
        <begin position="178"/>
        <end position="208"/>
    </location>
</feature>
<dbReference type="InterPro" id="IPR046960">
    <property type="entry name" value="PPR_At4g14850-like_plant"/>
</dbReference>
<sequence>MPPKISHPVLRNLEDLFVPALRSCGRVAELKRVHARIVQHSLSQSNFLATKMIDVCDRCRDLGYASLLFRNVVDPNVFLYNAIIRAYAHNFMYSLVVTVYKRMLEDEKILPDKFTFPFLIKSCGGSMSENLGKQVHAHVCKIGPARHLVTENSLIDMYTKFGNLEDAYKLFDDIPQRDAVSWNSLISGHVRLGQMTRARELFDEMPCKTIVSWTTVISGYSQVGSYVNALEIFRQMQTVGVEPDVVSIVSVLPACANLGALEVGKWIHMYAEKHWLLRKTCVCNALMEMYAKCGCIEQASLLFNEMNAKDVISWSTMICSLANHGKAKEAIELFQAMRRARVDPNGVTFLGILSACAHAGLVDEGLEFFCSMKRDYELEPDIEHYGCLIDLLGRSGGLDQAMDLVQAMPVKPDSKIWGSLLSCCRTHGNLEMAVAAMEHLVELEPDFAGNYVLLANLYADLGKSEGVSRMRKLMRDRNLKKPPGGSSIEVDNMVLEFVSGDSTKPFSRDACRMIELLESEANLIIQRIQAGVA</sequence>
<feature type="repeat" description="PPR" evidence="2">
    <location>
        <begin position="310"/>
        <end position="344"/>
    </location>
</feature>
<dbReference type="Proteomes" id="UP000827889">
    <property type="component" value="Chromosome 4"/>
</dbReference>
<evidence type="ECO:0000313" key="4">
    <source>
        <dbReference type="RefSeq" id="XP_030543100.2"/>
    </source>
</evidence>
<dbReference type="Pfam" id="PF13812">
    <property type="entry name" value="PPR_3"/>
    <property type="match status" value="1"/>
</dbReference>
<dbReference type="KEGG" id="rarg:115750086"/>
<name>A0A8B8Q7L6_9MYRT</name>
<accession>A0A8B8Q7L6</accession>
<keyword evidence="1" id="KW-0677">Repeat</keyword>
<dbReference type="Pfam" id="PF01535">
    <property type="entry name" value="PPR"/>
    <property type="match status" value="3"/>
</dbReference>
<dbReference type="Pfam" id="PF20431">
    <property type="entry name" value="E_motif"/>
    <property type="match status" value="1"/>
</dbReference>
<gene>
    <name evidence="4" type="primary">LOC115750086</name>
</gene>
<evidence type="ECO:0000256" key="2">
    <source>
        <dbReference type="PROSITE-ProRule" id="PRU00708"/>
    </source>
</evidence>
<dbReference type="NCBIfam" id="TIGR00756">
    <property type="entry name" value="PPR"/>
    <property type="match status" value="6"/>
</dbReference>
<dbReference type="InterPro" id="IPR046848">
    <property type="entry name" value="E_motif"/>
</dbReference>
<dbReference type="Gene3D" id="1.25.40.10">
    <property type="entry name" value="Tetratricopeptide repeat domain"/>
    <property type="match status" value="3"/>
</dbReference>
<reference evidence="4" key="1">
    <citation type="submission" date="2025-08" db="UniProtKB">
        <authorList>
            <consortium name="RefSeq"/>
        </authorList>
    </citation>
    <scope>IDENTIFICATION</scope>
    <source>
        <tissue evidence="4">Leaf</tissue>
    </source>
</reference>
<proteinExistence type="predicted"/>
<dbReference type="RefSeq" id="XP_030543100.2">
    <property type="nucleotide sequence ID" value="XM_030687240.2"/>
</dbReference>
<dbReference type="InterPro" id="IPR002885">
    <property type="entry name" value="PPR_rpt"/>
</dbReference>
<dbReference type="GO" id="GO:0003723">
    <property type="term" value="F:RNA binding"/>
    <property type="evidence" value="ECO:0007669"/>
    <property type="project" value="InterPro"/>
</dbReference>
<dbReference type="PROSITE" id="PS51375">
    <property type="entry name" value="PPR"/>
    <property type="match status" value="3"/>
</dbReference>
<dbReference type="InterPro" id="IPR011990">
    <property type="entry name" value="TPR-like_helical_dom_sf"/>
</dbReference>
<feature type="repeat" description="PPR" evidence="2">
    <location>
        <begin position="209"/>
        <end position="243"/>
    </location>
</feature>
<dbReference type="PANTHER" id="PTHR47926">
    <property type="entry name" value="PENTATRICOPEPTIDE REPEAT-CONTAINING PROTEIN"/>
    <property type="match status" value="1"/>
</dbReference>
<dbReference type="GeneID" id="115750086"/>
<dbReference type="GO" id="GO:0009451">
    <property type="term" value="P:RNA modification"/>
    <property type="evidence" value="ECO:0007669"/>
    <property type="project" value="InterPro"/>
</dbReference>
<keyword evidence="3" id="KW-1185">Reference proteome</keyword>
<dbReference type="PANTHER" id="PTHR47926:SF415">
    <property type="entry name" value="PENTATRICOPEPTIDE REPEAT-CONTAINING PROTEIN"/>
    <property type="match status" value="1"/>
</dbReference>
<organism evidence="3 4">
    <name type="scientific">Rhodamnia argentea</name>
    <dbReference type="NCBI Taxonomy" id="178133"/>
    <lineage>
        <taxon>Eukaryota</taxon>
        <taxon>Viridiplantae</taxon>
        <taxon>Streptophyta</taxon>
        <taxon>Embryophyta</taxon>
        <taxon>Tracheophyta</taxon>
        <taxon>Spermatophyta</taxon>
        <taxon>Magnoliopsida</taxon>
        <taxon>eudicotyledons</taxon>
        <taxon>Gunneridae</taxon>
        <taxon>Pentapetalae</taxon>
        <taxon>rosids</taxon>
        <taxon>malvids</taxon>
        <taxon>Myrtales</taxon>
        <taxon>Myrtaceae</taxon>
        <taxon>Myrtoideae</taxon>
        <taxon>Myrteae</taxon>
        <taxon>Australasian group</taxon>
        <taxon>Rhodamnia</taxon>
    </lineage>
</organism>
<dbReference type="SUPFAM" id="SSF48452">
    <property type="entry name" value="TPR-like"/>
    <property type="match status" value="1"/>
</dbReference>
<dbReference type="Pfam" id="PF13041">
    <property type="entry name" value="PPR_2"/>
    <property type="match status" value="2"/>
</dbReference>
<evidence type="ECO:0000256" key="1">
    <source>
        <dbReference type="ARBA" id="ARBA00022737"/>
    </source>
</evidence>